<evidence type="ECO:0000313" key="2">
    <source>
        <dbReference type="EMBL" id="MBA0772672.1"/>
    </source>
</evidence>
<feature type="non-terminal residue" evidence="2">
    <location>
        <position position="177"/>
    </location>
</feature>
<gene>
    <name evidence="2" type="ORF">Gotri_008012</name>
</gene>
<accession>A0A7J9EI08</accession>
<proteinExistence type="predicted"/>
<name>A0A7J9EI08_9ROSI</name>
<feature type="compositionally biased region" description="Basic residues" evidence="1">
    <location>
        <begin position="1"/>
        <end position="12"/>
    </location>
</feature>
<evidence type="ECO:0000256" key="1">
    <source>
        <dbReference type="SAM" id="MobiDB-lite"/>
    </source>
</evidence>
<feature type="region of interest" description="Disordered" evidence="1">
    <location>
        <begin position="1"/>
        <end position="52"/>
    </location>
</feature>
<keyword evidence="3" id="KW-1185">Reference proteome</keyword>
<evidence type="ECO:0000313" key="3">
    <source>
        <dbReference type="Proteomes" id="UP000593568"/>
    </source>
</evidence>
<protein>
    <submittedName>
        <fullName evidence="2">Uncharacterized protein</fullName>
    </submittedName>
</protein>
<dbReference type="Proteomes" id="UP000593568">
    <property type="component" value="Unassembled WGS sequence"/>
</dbReference>
<feature type="compositionally biased region" description="Acidic residues" evidence="1">
    <location>
        <begin position="19"/>
        <end position="42"/>
    </location>
</feature>
<organism evidence="2 3">
    <name type="scientific">Gossypium trilobum</name>
    <dbReference type="NCBI Taxonomy" id="34281"/>
    <lineage>
        <taxon>Eukaryota</taxon>
        <taxon>Viridiplantae</taxon>
        <taxon>Streptophyta</taxon>
        <taxon>Embryophyta</taxon>
        <taxon>Tracheophyta</taxon>
        <taxon>Spermatophyta</taxon>
        <taxon>Magnoliopsida</taxon>
        <taxon>eudicotyledons</taxon>
        <taxon>Gunneridae</taxon>
        <taxon>Pentapetalae</taxon>
        <taxon>rosids</taxon>
        <taxon>malvids</taxon>
        <taxon>Malvales</taxon>
        <taxon>Malvaceae</taxon>
        <taxon>Malvoideae</taxon>
        <taxon>Gossypium</taxon>
    </lineage>
</organism>
<sequence>MKKKLQQIRMKTKVSTYNSDEETTSSEEDENIEIPEPMDIEPTDPYRKRKLESNNQTDDYLRSLNKDFEIDKETIRILCNKIENIATNEVKPEYPRETSNQSVQQRIDDLNKRNVAQGGIYLDLTNTPISNYEKTIDDWAQLMTIVVTNNTWSKEKFLNYFVGTFQGNVLQFLKRWE</sequence>
<dbReference type="AlphaFoldDB" id="A0A7J9EI08"/>
<comment type="caution">
    <text evidence="2">The sequence shown here is derived from an EMBL/GenBank/DDBJ whole genome shotgun (WGS) entry which is preliminary data.</text>
</comment>
<reference evidence="2 3" key="1">
    <citation type="journal article" date="2019" name="Genome Biol. Evol.">
        <title>Insights into the evolution of the New World diploid cottons (Gossypium, subgenus Houzingenia) based on genome sequencing.</title>
        <authorList>
            <person name="Grover C.E."/>
            <person name="Arick M.A. 2nd"/>
            <person name="Thrash A."/>
            <person name="Conover J.L."/>
            <person name="Sanders W.S."/>
            <person name="Peterson D.G."/>
            <person name="Frelichowski J.E."/>
            <person name="Scheffler J.A."/>
            <person name="Scheffler B.E."/>
            <person name="Wendel J.F."/>
        </authorList>
    </citation>
    <scope>NUCLEOTIDE SEQUENCE [LARGE SCALE GENOMIC DNA]</scope>
    <source>
        <strain evidence="2">8</strain>
        <tissue evidence="2">Leaf</tissue>
    </source>
</reference>
<dbReference type="EMBL" id="JABEZW010000008">
    <property type="protein sequence ID" value="MBA0772672.1"/>
    <property type="molecule type" value="Genomic_DNA"/>
</dbReference>